<dbReference type="PANTHER" id="PTHR45810:SF1">
    <property type="entry name" value="HISTONE H3-LIKE CENTROMERIC PROTEIN A"/>
    <property type="match status" value="1"/>
</dbReference>
<keyword evidence="6" id="KW-1185">Reference proteome</keyword>
<dbReference type="GO" id="GO:0030527">
    <property type="term" value="F:structural constituent of chromatin"/>
    <property type="evidence" value="ECO:0007669"/>
    <property type="project" value="InterPro"/>
</dbReference>
<accession>A0AAD6YXH4</accession>
<reference evidence="5" key="1">
    <citation type="submission" date="2023-03" db="EMBL/GenBank/DDBJ databases">
        <title>Massive genome expansion in bonnet fungi (Mycena s.s.) driven by repeated elements and novel gene families across ecological guilds.</title>
        <authorList>
            <consortium name="Lawrence Berkeley National Laboratory"/>
            <person name="Harder C.B."/>
            <person name="Miyauchi S."/>
            <person name="Viragh M."/>
            <person name="Kuo A."/>
            <person name="Thoen E."/>
            <person name="Andreopoulos B."/>
            <person name="Lu D."/>
            <person name="Skrede I."/>
            <person name="Drula E."/>
            <person name="Henrissat B."/>
            <person name="Morin E."/>
            <person name="Kohler A."/>
            <person name="Barry K."/>
            <person name="LaButti K."/>
            <person name="Morin E."/>
            <person name="Salamov A."/>
            <person name="Lipzen A."/>
            <person name="Mereny Z."/>
            <person name="Hegedus B."/>
            <person name="Baldrian P."/>
            <person name="Stursova M."/>
            <person name="Weitz H."/>
            <person name="Taylor A."/>
            <person name="Grigoriev I.V."/>
            <person name="Nagy L.G."/>
            <person name="Martin F."/>
            <person name="Kauserud H."/>
        </authorList>
    </citation>
    <scope>NUCLEOTIDE SEQUENCE</scope>
    <source>
        <strain evidence="5">CBHHK002</strain>
    </source>
</reference>
<dbReference type="AlphaFoldDB" id="A0AAD6YXH4"/>
<evidence type="ECO:0000313" key="6">
    <source>
        <dbReference type="Proteomes" id="UP001218218"/>
    </source>
</evidence>
<comment type="caution">
    <text evidence="5">The sequence shown here is derived from an EMBL/GenBank/DDBJ whole genome shotgun (WGS) entry which is preliminary data.</text>
</comment>
<evidence type="ECO:0000313" key="5">
    <source>
        <dbReference type="EMBL" id="KAJ7300983.1"/>
    </source>
</evidence>
<evidence type="ECO:0000256" key="4">
    <source>
        <dbReference type="ARBA" id="ARBA00023269"/>
    </source>
</evidence>
<dbReference type="EMBL" id="JARIHO010000147">
    <property type="protein sequence ID" value="KAJ7300983.1"/>
    <property type="molecule type" value="Genomic_DNA"/>
</dbReference>
<organism evidence="5 6">
    <name type="scientific">Mycena albidolilacea</name>
    <dbReference type="NCBI Taxonomy" id="1033008"/>
    <lineage>
        <taxon>Eukaryota</taxon>
        <taxon>Fungi</taxon>
        <taxon>Dikarya</taxon>
        <taxon>Basidiomycota</taxon>
        <taxon>Agaricomycotina</taxon>
        <taxon>Agaricomycetes</taxon>
        <taxon>Agaricomycetidae</taxon>
        <taxon>Agaricales</taxon>
        <taxon>Marasmiineae</taxon>
        <taxon>Mycenaceae</taxon>
        <taxon>Mycena</taxon>
    </lineage>
</organism>
<comment type="similarity">
    <text evidence="2">Belongs to the histone H3 family.</text>
</comment>
<gene>
    <name evidence="5" type="ORF">DFH08DRAFT_827954</name>
</gene>
<protein>
    <submittedName>
        <fullName evidence="5">Histone-fold-containing protein</fullName>
    </submittedName>
</protein>
<dbReference type="SMART" id="SM00428">
    <property type="entry name" value="H3"/>
    <property type="match status" value="1"/>
</dbReference>
<proteinExistence type="inferred from homology"/>
<dbReference type="InterPro" id="IPR009072">
    <property type="entry name" value="Histone-fold"/>
</dbReference>
<dbReference type="InterPro" id="IPR000164">
    <property type="entry name" value="Histone_H3/CENP-A"/>
</dbReference>
<comment type="subcellular location">
    <subcellularLocation>
        <location evidence="1">Chromosome</location>
    </subcellularLocation>
</comment>
<dbReference type="Gene3D" id="1.10.20.10">
    <property type="entry name" value="Histone, subunit A"/>
    <property type="match status" value="2"/>
</dbReference>
<keyword evidence="4" id="KW-0238">DNA-binding</keyword>
<keyword evidence="3" id="KW-0158">Chromosome</keyword>
<dbReference type="PANTHER" id="PTHR45810">
    <property type="entry name" value="HISTONE H3.2"/>
    <property type="match status" value="1"/>
</dbReference>
<dbReference type="GO" id="GO:0000786">
    <property type="term" value="C:nucleosome"/>
    <property type="evidence" value="ECO:0007669"/>
    <property type="project" value="UniProtKB-KW"/>
</dbReference>
<keyword evidence="4" id="KW-0544">Nucleosome core</keyword>
<dbReference type="GO" id="GO:0003677">
    <property type="term" value="F:DNA binding"/>
    <property type="evidence" value="ECO:0007669"/>
    <property type="project" value="InterPro"/>
</dbReference>
<dbReference type="Proteomes" id="UP001218218">
    <property type="component" value="Unassembled WGS sequence"/>
</dbReference>
<evidence type="ECO:0000256" key="1">
    <source>
        <dbReference type="ARBA" id="ARBA00004286"/>
    </source>
</evidence>
<sequence length="186" mass="21104">MLSGSTLALRRCSYTFDDGAYRVFPMSCTMVGTRSSYATKAHREALSSHAEFVKFELTLFKISHDISSLSTTTTLLLRFQHGAKQGKQPAIRFPCMTPSPCVELPPKPRRVRSCTYVMREIHQYQQTNGTLLPKTLFQRLVKEIADNHQYLVSVFEDTKCAAAHAHRETIQIKDMALALRVCGDRF</sequence>
<evidence type="ECO:0000256" key="2">
    <source>
        <dbReference type="ARBA" id="ARBA00010343"/>
    </source>
</evidence>
<dbReference type="SUPFAM" id="SSF47113">
    <property type="entry name" value="Histone-fold"/>
    <property type="match status" value="1"/>
</dbReference>
<evidence type="ECO:0000256" key="3">
    <source>
        <dbReference type="ARBA" id="ARBA00022454"/>
    </source>
</evidence>
<dbReference type="GO" id="GO:0046982">
    <property type="term" value="F:protein heterodimerization activity"/>
    <property type="evidence" value="ECO:0007669"/>
    <property type="project" value="InterPro"/>
</dbReference>
<name>A0AAD6YXH4_9AGAR</name>